<evidence type="ECO:0000256" key="6">
    <source>
        <dbReference type="SAM" id="Phobius"/>
    </source>
</evidence>
<dbReference type="GO" id="GO:0016020">
    <property type="term" value="C:membrane"/>
    <property type="evidence" value="ECO:0007669"/>
    <property type="project" value="UniProtKB-SubCell"/>
</dbReference>
<accession>A0A1I4FQ50</accession>
<comment type="subcellular location">
    <subcellularLocation>
        <location evidence="1">Membrane</location>
        <topology evidence="1">Multi-pass membrane protein</topology>
    </subcellularLocation>
</comment>
<sequence length="230" mass="25042">MSIDISLLTAFSAGILSFFSPCILPLIPTYLAYLVADYSTKEKQSAKLTLLISAASFITGFTIIFVLLGLSATLLGKFLLRNQLLLTRLGGLIIIVFGLHLTGLITVSSFYQEKKLNLPDSLTGNLKAFLLGIILALGWTPCIGPIFSSILIIAGTKSSLSSGAILLLFYALGLAIPFLITAIFMEQLLPRLKKFNQYLPLIKKLTGILLIIFGLLMITGYLEILNRLLL</sequence>
<feature type="transmembrane region" description="Helical" evidence="6">
    <location>
        <begin position="128"/>
        <end position="154"/>
    </location>
</feature>
<dbReference type="Pfam" id="PF02683">
    <property type="entry name" value="DsbD_TM"/>
    <property type="match status" value="1"/>
</dbReference>
<gene>
    <name evidence="8" type="ORF">SAMN02983006_00421</name>
</gene>
<keyword evidence="4 6" id="KW-1133">Transmembrane helix</keyword>
<dbReference type="RefSeq" id="WP_089858885.1">
    <property type="nucleotide sequence ID" value="NZ_FOTI01000003.1"/>
</dbReference>
<dbReference type="GO" id="GO:0017004">
    <property type="term" value="P:cytochrome complex assembly"/>
    <property type="evidence" value="ECO:0007669"/>
    <property type="project" value="InterPro"/>
</dbReference>
<protein>
    <submittedName>
        <fullName evidence="8">Cytochrome c-type biogenesis protein</fullName>
    </submittedName>
</protein>
<feature type="transmembrane region" description="Helical" evidence="6">
    <location>
        <begin position="12"/>
        <end position="36"/>
    </location>
</feature>
<keyword evidence="3 6" id="KW-0812">Transmembrane</keyword>
<dbReference type="OrthoDB" id="9809733at2"/>
<dbReference type="AlphaFoldDB" id="A0A1I4FQ50"/>
<feature type="domain" description="Cytochrome C biogenesis protein transmembrane" evidence="7">
    <location>
        <begin position="6"/>
        <end position="219"/>
    </location>
</feature>
<keyword evidence="9" id="KW-1185">Reference proteome</keyword>
<evidence type="ECO:0000256" key="5">
    <source>
        <dbReference type="ARBA" id="ARBA00023136"/>
    </source>
</evidence>
<feature type="transmembrane region" description="Helical" evidence="6">
    <location>
        <begin position="48"/>
        <end position="73"/>
    </location>
</feature>
<dbReference type="STRING" id="29563.SAMN02983006_00421"/>
<evidence type="ECO:0000313" key="8">
    <source>
        <dbReference type="EMBL" id="SFL18721.1"/>
    </source>
</evidence>
<evidence type="ECO:0000256" key="2">
    <source>
        <dbReference type="ARBA" id="ARBA00006143"/>
    </source>
</evidence>
<evidence type="ECO:0000256" key="3">
    <source>
        <dbReference type="ARBA" id="ARBA00022692"/>
    </source>
</evidence>
<evidence type="ECO:0000256" key="4">
    <source>
        <dbReference type="ARBA" id="ARBA00022989"/>
    </source>
</evidence>
<dbReference type="EMBL" id="FOTI01000003">
    <property type="protein sequence ID" value="SFL18721.1"/>
    <property type="molecule type" value="Genomic_DNA"/>
</dbReference>
<feature type="transmembrane region" description="Helical" evidence="6">
    <location>
        <begin position="205"/>
        <end position="224"/>
    </location>
</feature>
<dbReference type="InterPro" id="IPR051790">
    <property type="entry name" value="Cytochrome_c-biogenesis_DsbD"/>
</dbReference>
<evidence type="ECO:0000256" key="1">
    <source>
        <dbReference type="ARBA" id="ARBA00004141"/>
    </source>
</evidence>
<dbReference type="Proteomes" id="UP000199006">
    <property type="component" value="Unassembled WGS sequence"/>
</dbReference>
<comment type="similarity">
    <text evidence="2">Belongs to the DsbD family.</text>
</comment>
<feature type="transmembrane region" description="Helical" evidence="6">
    <location>
        <begin position="160"/>
        <end position="184"/>
    </location>
</feature>
<evidence type="ECO:0000313" key="9">
    <source>
        <dbReference type="Proteomes" id="UP000199006"/>
    </source>
</evidence>
<reference evidence="8 9" key="1">
    <citation type="submission" date="2016-10" db="EMBL/GenBank/DDBJ databases">
        <authorList>
            <person name="de Groot N.N."/>
        </authorList>
    </citation>
    <scope>NUCLEOTIDE SEQUENCE [LARGE SCALE GENOMIC DNA]</scope>
    <source>
        <strain evidence="8 9">ATCC 51327</strain>
    </source>
</reference>
<organism evidence="8 9">
    <name type="scientific">Halanaerobium salsuginis</name>
    <dbReference type="NCBI Taxonomy" id="29563"/>
    <lineage>
        <taxon>Bacteria</taxon>
        <taxon>Bacillati</taxon>
        <taxon>Bacillota</taxon>
        <taxon>Clostridia</taxon>
        <taxon>Halanaerobiales</taxon>
        <taxon>Halanaerobiaceae</taxon>
        <taxon>Halanaerobium</taxon>
    </lineage>
</organism>
<keyword evidence="5 6" id="KW-0472">Membrane</keyword>
<proteinExistence type="inferred from homology"/>
<feature type="transmembrane region" description="Helical" evidence="6">
    <location>
        <begin position="85"/>
        <end position="107"/>
    </location>
</feature>
<dbReference type="PANTHER" id="PTHR31272">
    <property type="entry name" value="CYTOCHROME C-TYPE BIOGENESIS PROTEIN HI_1454-RELATED"/>
    <property type="match status" value="1"/>
</dbReference>
<name>A0A1I4FQ50_9FIRM</name>
<dbReference type="InterPro" id="IPR003834">
    <property type="entry name" value="Cyt_c_assmbl_TM_dom"/>
</dbReference>
<dbReference type="PANTHER" id="PTHR31272:SF4">
    <property type="entry name" value="CYTOCHROME C-TYPE BIOGENESIS PROTEIN HI_1454-RELATED"/>
    <property type="match status" value="1"/>
</dbReference>
<evidence type="ECO:0000259" key="7">
    <source>
        <dbReference type="Pfam" id="PF02683"/>
    </source>
</evidence>